<comment type="caution">
    <text evidence="3">The sequence shown here is derived from an EMBL/GenBank/DDBJ whole genome shotgun (WGS) entry which is preliminary data.</text>
</comment>
<dbReference type="Proteomes" id="UP000282312">
    <property type="component" value="Unassembled WGS sequence"/>
</dbReference>
<dbReference type="SUPFAM" id="SSF46689">
    <property type="entry name" value="Homeodomain-like"/>
    <property type="match status" value="1"/>
</dbReference>
<accession>A0A3N9XDZ8</accession>
<evidence type="ECO:0000313" key="4">
    <source>
        <dbReference type="Proteomes" id="UP000282312"/>
    </source>
</evidence>
<evidence type="ECO:0000256" key="1">
    <source>
        <dbReference type="SAM" id="MobiDB-lite"/>
    </source>
</evidence>
<dbReference type="EMBL" id="QGSZ01000015">
    <property type="protein sequence ID" value="RQX11188.1"/>
    <property type="molecule type" value="Genomic_DNA"/>
</dbReference>
<dbReference type="AlphaFoldDB" id="A0A3N9XDZ8"/>
<dbReference type="InterPro" id="IPR038717">
    <property type="entry name" value="Tc1-like_DDE_dom"/>
</dbReference>
<dbReference type="SUPFAM" id="SSF53098">
    <property type="entry name" value="Ribonuclease H-like"/>
    <property type="match status" value="1"/>
</dbReference>
<keyword evidence="4" id="KW-1185">Reference proteome</keyword>
<organism evidence="3 4">
    <name type="scientific">Micromonospora inaquosa</name>
    <dbReference type="NCBI Taxonomy" id="2203716"/>
    <lineage>
        <taxon>Bacteria</taxon>
        <taxon>Bacillati</taxon>
        <taxon>Actinomycetota</taxon>
        <taxon>Actinomycetes</taxon>
        <taxon>Micromonosporales</taxon>
        <taxon>Micromonosporaceae</taxon>
        <taxon>Micromonospora</taxon>
    </lineage>
</organism>
<evidence type="ECO:0000313" key="3">
    <source>
        <dbReference type="EMBL" id="RQX11188.1"/>
    </source>
</evidence>
<dbReference type="InterPro" id="IPR009057">
    <property type="entry name" value="Homeodomain-like_sf"/>
</dbReference>
<dbReference type="InterPro" id="IPR012337">
    <property type="entry name" value="RNaseH-like_sf"/>
</dbReference>
<dbReference type="Gene3D" id="3.30.420.10">
    <property type="entry name" value="Ribonuclease H-like superfamily/Ribonuclease H"/>
    <property type="match status" value="1"/>
</dbReference>
<dbReference type="InterPro" id="IPR047655">
    <property type="entry name" value="Transpos_IS630-like"/>
</dbReference>
<reference evidence="3 4" key="1">
    <citation type="submission" date="2018-05" db="EMBL/GenBank/DDBJ databases">
        <title>Micromonospora from Atacama Desert.</title>
        <authorList>
            <person name="Carro L."/>
            <person name="Goodfellow M."/>
            <person name="Klenk H.-P."/>
        </authorList>
    </citation>
    <scope>NUCLEOTIDE SEQUENCE [LARGE SCALE GENOMIC DNA]</scope>
    <source>
        <strain evidence="3 4">LB39</strain>
    </source>
</reference>
<dbReference type="Pfam" id="PF13358">
    <property type="entry name" value="DDE_3"/>
    <property type="match status" value="1"/>
</dbReference>
<dbReference type="OrthoDB" id="2375382at2"/>
<name>A0A3N9XDZ8_9ACTN</name>
<sequence>MLGDTPWGLSAGRCRGGQAVAVADLVRVRRLSDQEGQQLLRITRRGTGSPIRLRRAMVVLASAGGNTVPAIARLVQADEDTIRQVIHRFNEMGMACLDPQWAGGRPRQISPDEEQFIVETANTRPEKLGRPFTRWSVRKLADHLSSDAARRIRIGRERLRQILHQHKITFQRTKTWKESTDPDRDAKLARIEYVSSRFPQRVFAFDEFGPLVIRPQPGAGWAPAGHPHRLPANYHKLHGVRQFHGCYSVGDDQLWGVVRRRKSAANTLAALKSIRAARPDGAPIYVILDNLSAHKGSKIRRWAAHNKVELCFTPTYASWANPIEAQFGPLRTFVIAGSNHPNHPTLTRKLQAYLRWRNANARHPDVLAAQRRERARIRSERQRHWGQPATRAA</sequence>
<feature type="region of interest" description="Disordered" evidence="1">
    <location>
        <begin position="371"/>
        <end position="393"/>
    </location>
</feature>
<dbReference type="GO" id="GO:0003676">
    <property type="term" value="F:nucleic acid binding"/>
    <property type="evidence" value="ECO:0007669"/>
    <property type="project" value="InterPro"/>
</dbReference>
<proteinExistence type="predicted"/>
<gene>
    <name evidence="3" type="ORF">DLJ59_00085</name>
</gene>
<feature type="compositionally biased region" description="Basic and acidic residues" evidence="1">
    <location>
        <begin position="371"/>
        <end position="383"/>
    </location>
</feature>
<dbReference type="InterPro" id="IPR036397">
    <property type="entry name" value="RNaseH_sf"/>
</dbReference>
<protein>
    <submittedName>
        <fullName evidence="3">IS630 family transposase</fullName>
    </submittedName>
</protein>
<feature type="domain" description="Tc1-like transposase DDE" evidence="2">
    <location>
        <begin position="202"/>
        <end position="346"/>
    </location>
</feature>
<evidence type="ECO:0000259" key="2">
    <source>
        <dbReference type="Pfam" id="PF13358"/>
    </source>
</evidence>
<dbReference type="NCBIfam" id="NF033545">
    <property type="entry name" value="transpos_IS630"/>
    <property type="match status" value="1"/>
</dbReference>
<dbReference type="Pfam" id="PF13565">
    <property type="entry name" value="HTH_32"/>
    <property type="match status" value="1"/>
</dbReference>